<dbReference type="Proteomes" id="UP000680206">
    <property type="component" value="Unassembled WGS sequence"/>
</dbReference>
<evidence type="ECO:0000313" key="1">
    <source>
        <dbReference type="EMBL" id="MBO2464161.1"/>
    </source>
</evidence>
<protein>
    <submittedName>
        <fullName evidence="1">Uncharacterized protein</fullName>
    </submittedName>
</protein>
<comment type="caution">
    <text evidence="1">The sequence shown here is derived from an EMBL/GenBank/DDBJ whole genome shotgun (WGS) entry which is preliminary data.</text>
</comment>
<dbReference type="EMBL" id="JAGEPF010000033">
    <property type="protein sequence ID" value="MBO2464161.1"/>
    <property type="molecule type" value="Genomic_DNA"/>
</dbReference>
<sequence length="46" mass="5001">MITIEHRPAAHARPENGDETGVMAFTGWSVHWANGIVEAVLRFGAP</sequence>
<proteinExistence type="predicted"/>
<reference evidence="1 2" key="1">
    <citation type="submission" date="2021-03" db="EMBL/GenBank/DDBJ databases">
        <title>Actinomadura violae sp. nov., isolated from lichen in Thailand.</title>
        <authorList>
            <person name="Kanchanasin P."/>
            <person name="Saeng-In P."/>
            <person name="Phongsopitanun W."/>
            <person name="Yuki M."/>
            <person name="Kudo T."/>
            <person name="Ohkuma M."/>
            <person name="Tanasupawat S."/>
        </authorList>
    </citation>
    <scope>NUCLEOTIDE SEQUENCE [LARGE SCALE GENOMIC DNA]</scope>
    <source>
        <strain evidence="1 2">LCR2-06</strain>
    </source>
</reference>
<name>A0ABS3S567_9ACTN</name>
<evidence type="ECO:0000313" key="2">
    <source>
        <dbReference type="Proteomes" id="UP000680206"/>
    </source>
</evidence>
<accession>A0ABS3S567</accession>
<gene>
    <name evidence="1" type="ORF">J4709_41985</name>
</gene>
<organism evidence="1 2">
    <name type="scientific">Actinomadura violacea</name>
    <dbReference type="NCBI Taxonomy" id="2819934"/>
    <lineage>
        <taxon>Bacteria</taxon>
        <taxon>Bacillati</taxon>
        <taxon>Actinomycetota</taxon>
        <taxon>Actinomycetes</taxon>
        <taxon>Streptosporangiales</taxon>
        <taxon>Thermomonosporaceae</taxon>
        <taxon>Actinomadura</taxon>
    </lineage>
</organism>
<keyword evidence="2" id="KW-1185">Reference proteome</keyword>